<gene>
    <name evidence="11" type="ORF">PR017_20915</name>
</gene>
<evidence type="ECO:0000259" key="10">
    <source>
        <dbReference type="Pfam" id="PF02397"/>
    </source>
</evidence>
<dbReference type="PANTHER" id="PTHR30576:SF4">
    <property type="entry name" value="UNDECAPRENYL-PHOSPHATE GALACTOSE PHOSPHOTRANSFERASE"/>
    <property type="match status" value="1"/>
</dbReference>
<dbReference type="InterPro" id="IPR003362">
    <property type="entry name" value="Bact_transf"/>
</dbReference>
<accession>A0AAF1KCW0</accession>
<reference evidence="12" key="2">
    <citation type="journal article" date="2023" name="MicrobiologyOpen">
        <title>Genomics of the tumorigenes clade of the family Rhizobiaceae and description of Rhizobium rhododendri sp. nov.</title>
        <authorList>
            <person name="Kuzmanovic N."/>
            <person name="diCenzo G.C."/>
            <person name="Bunk B."/>
            <person name="Sproeer C."/>
            <person name="Fruehling A."/>
            <person name="Neumann-Schaal M."/>
            <person name="Overmann J."/>
            <person name="Smalla K."/>
        </authorList>
    </citation>
    <scope>NUCLEOTIDE SEQUENCE [LARGE SCALE GENOMIC DNA]</scope>
    <source>
        <strain evidence="12">1078</strain>
        <plasmid evidence="12">pRt1078</plasmid>
    </source>
</reference>
<keyword evidence="6 9" id="KW-1133">Transmembrane helix</keyword>
<evidence type="ECO:0000256" key="7">
    <source>
        <dbReference type="ARBA" id="ARBA00023136"/>
    </source>
</evidence>
<dbReference type="Pfam" id="PF02397">
    <property type="entry name" value="Bac_transf"/>
    <property type="match status" value="1"/>
</dbReference>
<evidence type="ECO:0000256" key="1">
    <source>
        <dbReference type="ARBA" id="ARBA00004236"/>
    </source>
</evidence>
<evidence type="ECO:0000256" key="5">
    <source>
        <dbReference type="ARBA" id="ARBA00022692"/>
    </source>
</evidence>
<dbReference type="GO" id="GO:0016780">
    <property type="term" value="F:phosphotransferase activity, for other substituted phosphate groups"/>
    <property type="evidence" value="ECO:0007669"/>
    <property type="project" value="TreeGrafter"/>
</dbReference>
<keyword evidence="8" id="KW-0270">Exopolysaccharide synthesis</keyword>
<evidence type="ECO:0000256" key="3">
    <source>
        <dbReference type="ARBA" id="ARBA00022475"/>
    </source>
</evidence>
<evidence type="ECO:0000313" key="11">
    <source>
        <dbReference type="EMBL" id="WFR97651.1"/>
    </source>
</evidence>
<keyword evidence="11" id="KW-0614">Plasmid</keyword>
<name>A0AAF1KCW0_9HYPH</name>
<keyword evidence="5 9" id="KW-0812">Transmembrane</keyword>
<evidence type="ECO:0000256" key="4">
    <source>
        <dbReference type="ARBA" id="ARBA00022679"/>
    </source>
</evidence>
<reference evidence="11 12" key="1">
    <citation type="journal article" date="2018" name="Sci. Rep.">
        <title>Rhizobium tumorigenes sp. nov., a novel plant tumorigenic bacterium isolated from cane gall tumors on thornless blackberry.</title>
        <authorList>
            <person name="Kuzmanovi N."/>
            <person name="Smalla K."/>
            <person name="Gronow S."/>
            <person name="PuBawska J."/>
        </authorList>
    </citation>
    <scope>NUCLEOTIDE SEQUENCE [LARGE SCALE GENOMIC DNA]</scope>
    <source>
        <strain evidence="11 12">1078</strain>
    </source>
</reference>
<dbReference type="PANTHER" id="PTHR30576">
    <property type="entry name" value="COLANIC BIOSYNTHESIS UDP-GLUCOSE LIPID CARRIER TRANSFERASE"/>
    <property type="match status" value="1"/>
</dbReference>
<evidence type="ECO:0000313" key="12">
    <source>
        <dbReference type="Proteomes" id="UP000249499"/>
    </source>
</evidence>
<dbReference type="RefSeq" id="WP_111219076.1">
    <property type="nucleotide sequence ID" value="NZ_CP117256.1"/>
</dbReference>
<feature type="domain" description="Bacterial sugar transferase" evidence="10">
    <location>
        <begin position="45"/>
        <end position="234"/>
    </location>
</feature>
<protein>
    <submittedName>
        <fullName evidence="11">Sugar transferase</fullName>
    </submittedName>
</protein>
<keyword evidence="3" id="KW-1003">Cell membrane</keyword>
<dbReference type="EMBL" id="CP117256">
    <property type="protein sequence ID" value="WFR97651.1"/>
    <property type="molecule type" value="Genomic_DNA"/>
</dbReference>
<comment type="similarity">
    <text evidence="2">Belongs to the bacterial sugar transferase family.</text>
</comment>
<proteinExistence type="inferred from homology"/>
<dbReference type="KEGG" id="rtu:PR017_20915"/>
<geneLocation type="plasmid" evidence="11 12">
    <name>pRt1078</name>
</geneLocation>
<keyword evidence="12" id="KW-1185">Reference proteome</keyword>
<evidence type="ECO:0000256" key="6">
    <source>
        <dbReference type="ARBA" id="ARBA00022989"/>
    </source>
</evidence>
<dbReference type="AlphaFoldDB" id="A0AAF1KCW0"/>
<keyword evidence="4 11" id="KW-0808">Transferase</keyword>
<keyword evidence="7 9" id="KW-0472">Membrane</keyword>
<dbReference type="Proteomes" id="UP000249499">
    <property type="component" value="Plasmid pRt1078"/>
</dbReference>
<comment type="subcellular location">
    <subcellularLocation>
        <location evidence="1">Cell membrane</location>
    </subcellularLocation>
</comment>
<dbReference type="GO" id="GO:0000271">
    <property type="term" value="P:polysaccharide biosynthetic process"/>
    <property type="evidence" value="ECO:0007669"/>
    <property type="project" value="UniProtKB-KW"/>
</dbReference>
<evidence type="ECO:0000256" key="9">
    <source>
        <dbReference type="SAM" id="Phobius"/>
    </source>
</evidence>
<feature type="transmembrane region" description="Helical" evidence="9">
    <location>
        <begin position="50"/>
        <end position="72"/>
    </location>
</feature>
<dbReference type="GO" id="GO:0005886">
    <property type="term" value="C:plasma membrane"/>
    <property type="evidence" value="ECO:0007669"/>
    <property type="project" value="UniProtKB-SubCell"/>
</dbReference>
<organism evidence="11 12">
    <name type="scientific">Rhizobium tumorigenes</name>
    <dbReference type="NCBI Taxonomy" id="2041385"/>
    <lineage>
        <taxon>Bacteria</taxon>
        <taxon>Pseudomonadati</taxon>
        <taxon>Pseudomonadota</taxon>
        <taxon>Alphaproteobacteria</taxon>
        <taxon>Hyphomicrobiales</taxon>
        <taxon>Rhizobiaceae</taxon>
        <taxon>Rhizobium/Agrobacterium group</taxon>
        <taxon>Rhizobium</taxon>
    </lineage>
</organism>
<evidence type="ECO:0000256" key="2">
    <source>
        <dbReference type="ARBA" id="ARBA00006464"/>
    </source>
</evidence>
<evidence type="ECO:0000256" key="8">
    <source>
        <dbReference type="ARBA" id="ARBA00023169"/>
    </source>
</evidence>
<sequence length="240" mass="26778">MKNVDLVTGFEASEEPTAHFASIPPPAPVDYRKAEDRLGSFFKYPIDACLALIALVALLPLITMVSLILLATQGAPILIAHRRVGKRGVPFHCFKFRTMVRNGDEVLEKHLKNNPEIQAEWNANRKLKKDPRVTAFGRSLRRSSIDELPQLLNVLRGDMSLVGPRPITQSETLFYGTHIADYMAVRPGLTGLWQVSGRSETSYSERVEIDVRYVAERSLVGDFVIMAKTIPAVLSTRGSY</sequence>